<keyword evidence="4" id="KW-0670">Pyruvate</keyword>
<evidence type="ECO:0000313" key="4">
    <source>
        <dbReference type="EMBL" id="MBB3933832.1"/>
    </source>
</evidence>
<dbReference type="PROSITE" id="PS50404">
    <property type="entry name" value="GST_NTER"/>
    <property type="match status" value="1"/>
</dbReference>
<dbReference type="InterPro" id="IPR034333">
    <property type="entry name" value="GST_Zeta_N"/>
</dbReference>
<dbReference type="AlphaFoldDB" id="A0A840AVX2"/>
<dbReference type="EC" id="5.2.1.4" evidence="4"/>
<dbReference type="CDD" id="cd03191">
    <property type="entry name" value="GST_C_Zeta"/>
    <property type="match status" value="1"/>
</dbReference>
<dbReference type="GO" id="GO:0004364">
    <property type="term" value="F:glutathione transferase activity"/>
    <property type="evidence" value="ECO:0007669"/>
    <property type="project" value="TreeGrafter"/>
</dbReference>
<proteinExistence type="inferred from homology"/>
<protein>
    <submittedName>
        <fullName evidence="4">Maleylacetoacetate isomerase/maleylpyruvate isomerase</fullName>
        <ecNumber evidence="4">5.2.1.2</ecNumber>
        <ecNumber evidence="4">5.2.1.4</ecNumber>
    </submittedName>
</protein>
<dbReference type="InterPro" id="IPR005955">
    <property type="entry name" value="GST_Zeta"/>
</dbReference>
<dbReference type="GO" id="GO:0006749">
    <property type="term" value="P:glutathione metabolic process"/>
    <property type="evidence" value="ECO:0007669"/>
    <property type="project" value="TreeGrafter"/>
</dbReference>
<evidence type="ECO:0000259" key="3">
    <source>
        <dbReference type="PROSITE" id="PS50405"/>
    </source>
</evidence>
<reference evidence="4 5" key="1">
    <citation type="submission" date="2020-08" db="EMBL/GenBank/DDBJ databases">
        <title>Genomic Encyclopedia of Type Strains, Phase IV (KMG-IV): sequencing the most valuable type-strain genomes for metagenomic binning, comparative biology and taxonomic classification.</title>
        <authorList>
            <person name="Goeker M."/>
        </authorList>
    </citation>
    <scope>NUCLEOTIDE SEQUENCE [LARGE SCALE GENOMIC DNA]</scope>
    <source>
        <strain evidence="4 5">DSM 25966</strain>
    </source>
</reference>
<name>A0A840AVX2_9HYPH</name>
<organism evidence="4 5">
    <name type="scientific">Kaistia hirudinis</name>
    <dbReference type="NCBI Taxonomy" id="1293440"/>
    <lineage>
        <taxon>Bacteria</taxon>
        <taxon>Pseudomonadati</taxon>
        <taxon>Pseudomonadota</taxon>
        <taxon>Alphaproteobacteria</taxon>
        <taxon>Hyphomicrobiales</taxon>
        <taxon>Kaistiaceae</taxon>
        <taxon>Kaistia</taxon>
    </lineage>
</organism>
<dbReference type="EC" id="5.2.1.2" evidence="4"/>
<keyword evidence="4" id="KW-0413">Isomerase</keyword>
<dbReference type="InterPro" id="IPR004045">
    <property type="entry name" value="Glutathione_S-Trfase_N"/>
</dbReference>
<accession>A0A840AVX2</accession>
<dbReference type="Pfam" id="PF02798">
    <property type="entry name" value="GST_N"/>
    <property type="match status" value="1"/>
</dbReference>
<dbReference type="SUPFAM" id="SSF52833">
    <property type="entry name" value="Thioredoxin-like"/>
    <property type="match status" value="1"/>
</dbReference>
<dbReference type="PANTHER" id="PTHR42673">
    <property type="entry name" value="MALEYLACETOACETATE ISOMERASE"/>
    <property type="match status" value="1"/>
</dbReference>
<dbReference type="Gene3D" id="1.20.1050.10">
    <property type="match status" value="1"/>
</dbReference>
<dbReference type="InterPro" id="IPR034330">
    <property type="entry name" value="GST_Zeta_C"/>
</dbReference>
<dbReference type="InterPro" id="IPR036282">
    <property type="entry name" value="Glutathione-S-Trfase_C_sf"/>
</dbReference>
<keyword evidence="5" id="KW-1185">Reference proteome</keyword>
<dbReference type="SFLD" id="SFLDS00019">
    <property type="entry name" value="Glutathione_Transferase_(cytos"/>
    <property type="match status" value="1"/>
</dbReference>
<dbReference type="GO" id="GO:0006559">
    <property type="term" value="P:L-phenylalanine catabolic process"/>
    <property type="evidence" value="ECO:0007669"/>
    <property type="project" value="TreeGrafter"/>
</dbReference>
<dbReference type="InterPro" id="IPR004046">
    <property type="entry name" value="GST_C"/>
</dbReference>
<dbReference type="SFLD" id="SFLDG00358">
    <property type="entry name" value="Main_(cytGST)"/>
    <property type="match status" value="1"/>
</dbReference>
<dbReference type="NCBIfam" id="TIGR01262">
    <property type="entry name" value="maiA"/>
    <property type="match status" value="1"/>
</dbReference>
<feature type="domain" description="GST C-terminal" evidence="3">
    <location>
        <begin position="86"/>
        <end position="213"/>
    </location>
</feature>
<dbReference type="Proteomes" id="UP000553963">
    <property type="component" value="Unassembled WGS sequence"/>
</dbReference>
<dbReference type="RefSeq" id="WP_183401491.1">
    <property type="nucleotide sequence ID" value="NZ_JACIDS010000009.1"/>
</dbReference>
<dbReference type="PANTHER" id="PTHR42673:SF4">
    <property type="entry name" value="MALEYLACETOACETATE ISOMERASE"/>
    <property type="match status" value="1"/>
</dbReference>
<evidence type="ECO:0000256" key="1">
    <source>
        <dbReference type="ARBA" id="ARBA00010007"/>
    </source>
</evidence>
<dbReference type="PROSITE" id="PS50405">
    <property type="entry name" value="GST_CTER"/>
    <property type="match status" value="1"/>
</dbReference>
<dbReference type="CDD" id="cd03042">
    <property type="entry name" value="GST_N_Zeta"/>
    <property type="match status" value="1"/>
</dbReference>
<dbReference type="GO" id="GO:0005737">
    <property type="term" value="C:cytoplasm"/>
    <property type="evidence" value="ECO:0007669"/>
    <property type="project" value="InterPro"/>
</dbReference>
<dbReference type="InterPro" id="IPR010987">
    <property type="entry name" value="Glutathione-S-Trfase_C-like"/>
</dbReference>
<dbReference type="Gene3D" id="3.40.30.10">
    <property type="entry name" value="Glutaredoxin"/>
    <property type="match status" value="1"/>
</dbReference>
<dbReference type="SUPFAM" id="SSF47616">
    <property type="entry name" value="GST C-terminal domain-like"/>
    <property type="match status" value="1"/>
</dbReference>
<dbReference type="GO" id="GO:0050077">
    <property type="term" value="F:maleylpyruvate isomerase activity"/>
    <property type="evidence" value="ECO:0007669"/>
    <property type="project" value="UniProtKB-EC"/>
</dbReference>
<gene>
    <name evidence="4" type="ORF">GGR25_004912</name>
</gene>
<dbReference type="InterPro" id="IPR040079">
    <property type="entry name" value="Glutathione_S-Trfase"/>
</dbReference>
<dbReference type="GO" id="GO:0016034">
    <property type="term" value="F:maleylacetoacetate isomerase activity"/>
    <property type="evidence" value="ECO:0007669"/>
    <property type="project" value="UniProtKB-EC"/>
</dbReference>
<feature type="domain" description="GST N-terminal" evidence="2">
    <location>
        <begin position="1"/>
        <end position="81"/>
    </location>
</feature>
<dbReference type="Pfam" id="PF14497">
    <property type="entry name" value="GST_C_3"/>
    <property type="match status" value="1"/>
</dbReference>
<comment type="similarity">
    <text evidence="1">Belongs to the GST superfamily. Zeta family.</text>
</comment>
<dbReference type="EMBL" id="JACIDS010000009">
    <property type="protein sequence ID" value="MBB3933832.1"/>
    <property type="molecule type" value="Genomic_DNA"/>
</dbReference>
<evidence type="ECO:0000259" key="2">
    <source>
        <dbReference type="PROSITE" id="PS50404"/>
    </source>
</evidence>
<sequence length="213" mass="23965">MRTLYTFFRSSTSYRVRIALAVKGLEWEPRYISLPKMEHRSAAYMDINPQGLVPALIDGGLLLAQSLAILEYLDEVYPEPRILPDDPAERAYVRGLAQIVGCDMHPLNNIRVLKWLKARWGFSDDDTNEWYRHWIAEGLRAFEATLVREDRHGLYCLGDALTIADICLVPQVANARRFACDLAAFPLTTAIADRTAALPAVESVAPQTQADAF</sequence>
<dbReference type="InterPro" id="IPR036249">
    <property type="entry name" value="Thioredoxin-like_sf"/>
</dbReference>
<comment type="caution">
    <text evidence="4">The sequence shown here is derived from an EMBL/GenBank/DDBJ whole genome shotgun (WGS) entry which is preliminary data.</text>
</comment>
<evidence type="ECO:0000313" key="5">
    <source>
        <dbReference type="Proteomes" id="UP000553963"/>
    </source>
</evidence>